<sequence>MIRNALVKSGRVVALSALPLAAAVVFAGAASADTGTHAPVAAPVAAGIPLQPGDIATNPKAQYPSPVLNGAAAGAAIGSAVGSATGSGGPILGGLIGALVGDLNPNVIPQVLP</sequence>
<keyword evidence="1" id="KW-0732">Signal</keyword>
<dbReference type="RefSeq" id="WP_215917744.1">
    <property type="nucleotide sequence ID" value="NZ_JAHKNI010000004.1"/>
</dbReference>
<reference evidence="2 3" key="1">
    <citation type="submission" date="2021-06" db="EMBL/GenBank/DDBJ databases">
        <title>Actinomycetes sequencing.</title>
        <authorList>
            <person name="Shan Q."/>
        </authorList>
    </citation>
    <scope>NUCLEOTIDE SEQUENCE [LARGE SCALE GENOMIC DNA]</scope>
    <source>
        <strain evidence="2 3">NEAU-G5</strain>
    </source>
</reference>
<protein>
    <recommendedName>
        <fullName evidence="4">Glycine zipper domain-containing protein</fullName>
    </recommendedName>
</protein>
<evidence type="ECO:0000313" key="2">
    <source>
        <dbReference type="EMBL" id="MBU3062869.1"/>
    </source>
</evidence>
<dbReference type="EMBL" id="JAHKNI010000004">
    <property type="protein sequence ID" value="MBU3062869.1"/>
    <property type="molecule type" value="Genomic_DNA"/>
</dbReference>
<proteinExistence type="predicted"/>
<accession>A0ABS6AXT0</accession>
<organism evidence="2 3">
    <name type="scientific">Nocardia albiluteola</name>
    <dbReference type="NCBI Taxonomy" id="2842303"/>
    <lineage>
        <taxon>Bacteria</taxon>
        <taxon>Bacillati</taxon>
        <taxon>Actinomycetota</taxon>
        <taxon>Actinomycetes</taxon>
        <taxon>Mycobacteriales</taxon>
        <taxon>Nocardiaceae</taxon>
        <taxon>Nocardia</taxon>
    </lineage>
</organism>
<evidence type="ECO:0008006" key="4">
    <source>
        <dbReference type="Google" id="ProtNLM"/>
    </source>
</evidence>
<evidence type="ECO:0000256" key="1">
    <source>
        <dbReference type="SAM" id="SignalP"/>
    </source>
</evidence>
<dbReference type="Proteomes" id="UP000733379">
    <property type="component" value="Unassembled WGS sequence"/>
</dbReference>
<keyword evidence="3" id="KW-1185">Reference proteome</keyword>
<feature type="chain" id="PRO_5045954039" description="Glycine zipper domain-containing protein" evidence="1">
    <location>
        <begin position="33"/>
        <end position="113"/>
    </location>
</feature>
<name>A0ABS6AXT0_9NOCA</name>
<evidence type="ECO:0000313" key="3">
    <source>
        <dbReference type="Proteomes" id="UP000733379"/>
    </source>
</evidence>
<comment type="caution">
    <text evidence="2">The sequence shown here is derived from an EMBL/GenBank/DDBJ whole genome shotgun (WGS) entry which is preliminary data.</text>
</comment>
<feature type="signal peptide" evidence="1">
    <location>
        <begin position="1"/>
        <end position="32"/>
    </location>
</feature>
<gene>
    <name evidence="2" type="ORF">KO481_15220</name>
</gene>